<keyword evidence="5" id="KW-0413">Isomerase</keyword>
<dbReference type="SUPFAM" id="SSF48452">
    <property type="entry name" value="TPR-like"/>
    <property type="match status" value="1"/>
</dbReference>
<evidence type="ECO:0000256" key="3">
    <source>
        <dbReference type="ARBA" id="ARBA00022737"/>
    </source>
</evidence>
<protein>
    <submittedName>
        <fullName evidence="8">Similar to E3 ubiquitin-protein ligase CHIP acc. no. Q9UNE7</fullName>
    </submittedName>
</protein>
<dbReference type="Proteomes" id="UP000018144">
    <property type="component" value="Unassembled WGS sequence"/>
</dbReference>
<dbReference type="PROSITE" id="PS50005">
    <property type="entry name" value="TPR"/>
    <property type="match status" value="1"/>
</dbReference>
<keyword evidence="5" id="KW-0697">Rotamase</keyword>
<dbReference type="InterPro" id="IPR011990">
    <property type="entry name" value="TPR-like_helical_dom_sf"/>
</dbReference>
<reference evidence="8 9" key="1">
    <citation type="journal article" date="2013" name="PLoS Genet.">
        <title>The genome and development-dependent transcriptomes of Pyronema confluens: a window into fungal evolution.</title>
        <authorList>
            <person name="Traeger S."/>
            <person name="Altegoer F."/>
            <person name="Freitag M."/>
            <person name="Gabaldon T."/>
            <person name="Kempken F."/>
            <person name="Kumar A."/>
            <person name="Marcet-Houben M."/>
            <person name="Poggeler S."/>
            <person name="Stajich J.E."/>
            <person name="Nowrousian M."/>
        </authorList>
    </citation>
    <scope>NUCLEOTIDE SEQUENCE [LARGE SCALE GENOMIC DNA]</scope>
    <source>
        <strain evidence="9">CBS 100304</strain>
        <tissue evidence="8">Vegetative mycelium</tissue>
    </source>
</reference>
<evidence type="ECO:0000256" key="6">
    <source>
        <dbReference type="PROSITE-ProRule" id="PRU00339"/>
    </source>
</evidence>
<dbReference type="GO" id="GO:0045862">
    <property type="term" value="P:positive regulation of proteolysis"/>
    <property type="evidence" value="ECO:0007669"/>
    <property type="project" value="TreeGrafter"/>
</dbReference>
<evidence type="ECO:0000256" key="1">
    <source>
        <dbReference type="ARBA" id="ARBA00000900"/>
    </source>
</evidence>
<keyword evidence="9" id="KW-1185">Reference proteome</keyword>
<keyword evidence="3" id="KW-0677">Repeat</keyword>
<dbReference type="GO" id="GO:0005737">
    <property type="term" value="C:cytoplasm"/>
    <property type="evidence" value="ECO:0007669"/>
    <property type="project" value="TreeGrafter"/>
</dbReference>
<dbReference type="eggNOG" id="KOG4642">
    <property type="taxonomic scope" value="Eukaryota"/>
</dbReference>
<dbReference type="GO" id="GO:0051087">
    <property type="term" value="F:protein-folding chaperone binding"/>
    <property type="evidence" value="ECO:0007669"/>
    <property type="project" value="TreeGrafter"/>
</dbReference>
<dbReference type="InterPro" id="IPR003613">
    <property type="entry name" value="Ubox_domain"/>
</dbReference>
<evidence type="ECO:0000313" key="8">
    <source>
        <dbReference type="EMBL" id="CCX16293.1"/>
    </source>
</evidence>
<proteinExistence type="predicted"/>
<dbReference type="InterPro" id="IPR013083">
    <property type="entry name" value="Znf_RING/FYVE/PHD"/>
</dbReference>
<dbReference type="OrthoDB" id="629492at2759"/>
<comment type="catalytic activity">
    <reaction evidence="1">
        <text>S-ubiquitinyl-[E2 ubiquitin-conjugating enzyme]-L-cysteine + [acceptor protein]-L-lysine = [E2 ubiquitin-conjugating enzyme]-L-cysteine + N(6)-ubiquitinyl-[acceptor protein]-L-lysine.</text>
        <dbReference type="EC" id="2.3.2.27"/>
    </reaction>
</comment>
<dbReference type="GO" id="GO:0043161">
    <property type="term" value="P:proteasome-mediated ubiquitin-dependent protein catabolic process"/>
    <property type="evidence" value="ECO:0007669"/>
    <property type="project" value="TreeGrafter"/>
</dbReference>
<name>U4LI05_PYROM</name>
<dbReference type="PANTHER" id="PTHR46803:SF2">
    <property type="entry name" value="E3 UBIQUITIN-PROTEIN LIGASE CHIP"/>
    <property type="match status" value="1"/>
</dbReference>
<dbReference type="EMBL" id="HF936373">
    <property type="protein sequence ID" value="CCX16293.1"/>
    <property type="molecule type" value="Genomic_DNA"/>
</dbReference>
<dbReference type="AlphaFoldDB" id="U4LI05"/>
<organism evidence="8 9">
    <name type="scientific">Pyronema omphalodes (strain CBS 100304)</name>
    <name type="common">Pyronema confluens</name>
    <dbReference type="NCBI Taxonomy" id="1076935"/>
    <lineage>
        <taxon>Eukaryota</taxon>
        <taxon>Fungi</taxon>
        <taxon>Dikarya</taxon>
        <taxon>Ascomycota</taxon>
        <taxon>Pezizomycotina</taxon>
        <taxon>Pezizomycetes</taxon>
        <taxon>Pezizales</taxon>
        <taxon>Pyronemataceae</taxon>
        <taxon>Pyronema</taxon>
    </lineage>
</organism>
<dbReference type="SUPFAM" id="SSF57850">
    <property type="entry name" value="RING/U-box"/>
    <property type="match status" value="1"/>
</dbReference>
<sequence length="255" mass="28587">MASADALKVEGNKWFASGDYGKADSFYTQAIIKDPTNAAYFTNRALTRVRMEQWEAVVNDCQKAIELVPQNMKAYTYLGNALLNLGRPAEAFSASHKAYGLAIEAKSPSVSTIATACLAAKKARWELEETERMERESALLRDTQKMYRDTMGAEEAEEKCRALEVVFGKSDEARLQRREVPDYLIDMITFGIMFDPVVTKLGQSYDRATLINHLKRTQTDPLTKAPLTEADLRPNLALKAASEAFLKENGWAVDW</sequence>
<evidence type="ECO:0000313" key="9">
    <source>
        <dbReference type="Proteomes" id="UP000018144"/>
    </source>
</evidence>
<evidence type="ECO:0000256" key="2">
    <source>
        <dbReference type="ARBA" id="ARBA00022679"/>
    </source>
</evidence>
<dbReference type="GO" id="GO:0071218">
    <property type="term" value="P:cellular response to misfolded protein"/>
    <property type="evidence" value="ECO:0007669"/>
    <property type="project" value="TreeGrafter"/>
</dbReference>
<dbReference type="Pfam" id="PF04564">
    <property type="entry name" value="U-box"/>
    <property type="match status" value="1"/>
</dbReference>
<evidence type="ECO:0000259" key="7">
    <source>
        <dbReference type="PROSITE" id="PS51698"/>
    </source>
</evidence>
<evidence type="ECO:0000256" key="4">
    <source>
        <dbReference type="ARBA" id="ARBA00022786"/>
    </source>
</evidence>
<accession>U4LI05</accession>
<dbReference type="SMART" id="SM00028">
    <property type="entry name" value="TPR"/>
    <property type="match status" value="3"/>
</dbReference>
<dbReference type="InterPro" id="IPR019734">
    <property type="entry name" value="TPR_rpt"/>
</dbReference>
<feature type="domain" description="U-box" evidence="7">
    <location>
        <begin position="179"/>
        <end position="252"/>
    </location>
</feature>
<dbReference type="STRING" id="1076935.U4LI05"/>
<dbReference type="PANTHER" id="PTHR46803">
    <property type="entry name" value="E3 UBIQUITIN-PROTEIN LIGASE CHIP"/>
    <property type="match status" value="1"/>
</dbReference>
<dbReference type="GO" id="GO:0061630">
    <property type="term" value="F:ubiquitin protein ligase activity"/>
    <property type="evidence" value="ECO:0007669"/>
    <property type="project" value="UniProtKB-EC"/>
</dbReference>
<dbReference type="Pfam" id="PF13431">
    <property type="entry name" value="TPR_17"/>
    <property type="match status" value="1"/>
</dbReference>
<dbReference type="OMA" id="WAGVEHD"/>
<dbReference type="GO" id="GO:0006515">
    <property type="term" value="P:protein quality control for misfolded or incompletely synthesized proteins"/>
    <property type="evidence" value="ECO:0007669"/>
    <property type="project" value="TreeGrafter"/>
</dbReference>
<dbReference type="SMART" id="SM00504">
    <property type="entry name" value="Ubox"/>
    <property type="match status" value="1"/>
</dbReference>
<keyword evidence="2" id="KW-0808">Transferase</keyword>
<dbReference type="Gene3D" id="1.25.40.10">
    <property type="entry name" value="Tetratricopeptide repeat domain"/>
    <property type="match status" value="1"/>
</dbReference>
<dbReference type="GO" id="GO:0000209">
    <property type="term" value="P:protein polyubiquitination"/>
    <property type="evidence" value="ECO:0007669"/>
    <property type="project" value="TreeGrafter"/>
</dbReference>
<feature type="repeat" description="TPR" evidence="6">
    <location>
        <begin position="4"/>
        <end position="37"/>
    </location>
</feature>
<evidence type="ECO:0000256" key="5">
    <source>
        <dbReference type="ARBA" id="ARBA00023110"/>
    </source>
</evidence>
<dbReference type="PROSITE" id="PS51698">
    <property type="entry name" value="U_BOX"/>
    <property type="match status" value="1"/>
</dbReference>
<dbReference type="GO" id="GO:0003755">
    <property type="term" value="F:peptidyl-prolyl cis-trans isomerase activity"/>
    <property type="evidence" value="ECO:0007669"/>
    <property type="project" value="UniProtKB-KW"/>
</dbReference>
<gene>
    <name evidence="8" type="ORF">PCON_02889</name>
</gene>
<keyword evidence="4" id="KW-0833">Ubl conjugation pathway</keyword>
<keyword evidence="6" id="KW-0802">TPR repeat</keyword>
<dbReference type="Gene3D" id="3.30.40.10">
    <property type="entry name" value="Zinc/RING finger domain, C3HC4 (zinc finger)"/>
    <property type="match status" value="1"/>
</dbReference>